<dbReference type="PANTHER" id="PTHR12599">
    <property type="entry name" value="PTERIN-4-ALPHA-CARBINOLAMINE DEHYDRATASE"/>
    <property type="match status" value="1"/>
</dbReference>
<evidence type="ECO:0000256" key="3">
    <source>
        <dbReference type="ARBA" id="ARBA00013252"/>
    </source>
</evidence>
<accession>A0ABW6DMU7</accession>
<comment type="catalytic activity">
    <reaction evidence="1">
        <text>(4aS,6R)-4a-hydroxy-L-erythro-5,6,7,8-tetrahydrobiopterin = (6R)-L-erythro-6,7-dihydrobiopterin + H2O</text>
        <dbReference type="Rhea" id="RHEA:11920"/>
        <dbReference type="ChEBI" id="CHEBI:15377"/>
        <dbReference type="ChEBI" id="CHEBI:15642"/>
        <dbReference type="ChEBI" id="CHEBI:43120"/>
        <dbReference type="EC" id="4.2.1.96"/>
    </reaction>
</comment>
<dbReference type="GO" id="GO:0008124">
    <property type="term" value="F:4-alpha-hydroxytetrahydrobiopterin dehydratase activity"/>
    <property type="evidence" value="ECO:0007669"/>
    <property type="project" value="UniProtKB-EC"/>
</dbReference>
<protein>
    <recommendedName>
        <fullName evidence="3">4a-hydroxytetrahydrobiopterin dehydratase</fullName>
        <ecNumber evidence="3">4.2.1.96</ecNumber>
    </recommendedName>
</protein>
<dbReference type="InterPro" id="IPR036428">
    <property type="entry name" value="PCD_sf"/>
</dbReference>
<organism evidence="5 6">
    <name type="scientific">Aquirufa esocilacus</name>
    <dbReference type="NCBI Taxonomy" id="3096513"/>
    <lineage>
        <taxon>Bacteria</taxon>
        <taxon>Pseudomonadati</taxon>
        <taxon>Bacteroidota</taxon>
        <taxon>Cytophagia</taxon>
        <taxon>Cytophagales</taxon>
        <taxon>Flectobacillaceae</taxon>
        <taxon>Aquirufa</taxon>
    </lineage>
</organism>
<gene>
    <name evidence="5" type="ORF">SKC37_09280</name>
</gene>
<dbReference type="Pfam" id="PF01329">
    <property type="entry name" value="Pterin_4a"/>
    <property type="match status" value="1"/>
</dbReference>
<dbReference type="SUPFAM" id="SSF55248">
    <property type="entry name" value="PCD-like"/>
    <property type="match status" value="1"/>
</dbReference>
<keyword evidence="4 5" id="KW-0456">Lyase</keyword>
<dbReference type="EC" id="4.2.1.96" evidence="3"/>
<keyword evidence="6" id="KW-1185">Reference proteome</keyword>
<comment type="caution">
    <text evidence="5">The sequence shown here is derived from an EMBL/GenBank/DDBJ whole genome shotgun (WGS) entry which is preliminary data.</text>
</comment>
<evidence type="ECO:0000256" key="2">
    <source>
        <dbReference type="ARBA" id="ARBA00006472"/>
    </source>
</evidence>
<dbReference type="RefSeq" id="WP_377981208.1">
    <property type="nucleotide sequence ID" value="NZ_JBBKXX010000003.1"/>
</dbReference>
<evidence type="ECO:0000256" key="4">
    <source>
        <dbReference type="ARBA" id="ARBA00023239"/>
    </source>
</evidence>
<dbReference type="PANTHER" id="PTHR12599:SF0">
    <property type="entry name" value="PTERIN-4-ALPHA-CARBINOLAMINE DEHYDRATASE"/>
    <property type="match status" value="1"/>
</dbReference>
<dbReference type="InterPro" id="IPR001533">
    <property type="entry name" value="Pterin_deHydtase"/>
</dbReference>
<comment type="similarity">
    <text evidence="2">Belongs to the pterin-4-alpha-carbinolamine dehydratase family.</text>
</comment>
<proteinExistence type="inferred from homology"/>
<name>A0ABW6DMU7_9BACT</name>
<evidence type="ECO:0000313" key="5">
    <source>
        <dbReference type="EMBL" id="MFD3408846.1"/>
    </source>
</evidence>
<evidence type="ECO:0000313" key="6">
    <source>
        <dbReference type="Proteomes" id="UP001598019"/>
    </source>
</evidence>
<dbReference type="Gene3D" id="3.30.1360.20">
    <property type="entry name" value="Transcriptional coactivator/pterin dehydratase"/>
    <property type="match status" value="1"/>
</dbReference>
<evidence type="ECO:0000256" key="1">
    <source>
        <dbReference type="ARBA" id="ARBA00001554"/>
    </source>
</evidence>
<dbReference type="EMBL" id="JBBKXX010000003">
    <property type="protein sequence ID" value="MFD3408846.1"/>
    <property type="molecule type" value="Genomic_DNA"/>
</dbReference>
<reference evidence="5 6" key="1">
    <citation type="submission" date="2024-03" db="EMBL/GenBank/DDBJ databases">
        <title>Aquirufa genome sequencing.</title>
        <authorList>
            <person name="Pitt A."/>
            <person name="Hahn M.W."/>
        </authorList>
    </citation>
    <scope>NUCLEOTIDE SEQUENCE [LARGE SCALE GENOMIC DNA]</scope>
    <source>
        <strain evidence="5 6">HETE-83D</strain>
    </source>
</reference>
<sequence>MMIQWIEENQALEKTFTFPTFEDAMLFMQLATPLISKLDHHPTWSNTYNRVHVTLTTHDVGNVVTEKDRELAKIFDEIYSDLW</sequence>
<dbReference type="Proteomes" id="UP001598019">
    <property type="component" value="Unassembled WGS sequence"/>
</dbReference>